<reference evidence="5 6" key="1">
    <citation type="submission" date="2022-10" db="EMBL/GenBank/DDBJ databases">
        <title>Ruegeria sp. nov., isolated from ocean surface water.</title>
        <authorList>
            <person name="He W."/>
            <person name="Wang L."/>
            <person name="Zhang D.-F."/>
        </authorList>
    </citation>
    <scope>NUCLEOTIDE SEQUENCE [LARGE SCALE GENOMIC DNA]</scope>
    <source>
        <strain evidence="5 6">WL0004</strain>
    </source>
</reference>
<evidence type="ECO:0000256" key="2">
    <source>
        <dbReference type="ARBA" id="ARBA00004818"/>
    </source>
</evidence>
<comment type="pathway">
    <text evidence="2">Organic acid metabolism; glycolate biosynthesis; glycolate from 2-phosphoglycolate: step 1/1.</text>
</comment>
<evidence type="ECO:0000256" key="3">
    <source>
        <dbReference type="ARBA" id="ARBA00006171"/>
    </source>
</evidence>
<dbReference type="InterPro" id="IPR036412">
    <property type="entry name" value="HAD-like_sf"/>
</dbReference>
<sequence>MVVFDFDGVIADSLGICTRACIHAARQQGCTRPLAENPFAGLEQVSFEGLAAKLGLDTRAFAADACSYLEHCQEIAPVFPGMAETLQHVASSGRLCILSASPRSTIEPFLQFHGCYEHVSVILSRDIPGGKAGKLKALQRAAPEPVTCMVGDGVSDIAAAKQAGIPPVGVAWGWQAPELLREAGADFIADTPVHIVGIVAAL</sequence>
<dbReference type="SFLD" id="SFLDG01129">
    <property type="entry name" value="C1.5:_HAD__Beta-PGM__Phosphata"/>
    <property type="match status" value="1"/>
</dbReference>
<proteinExistence type="inferred from homology"/>
<dbReference type="Pfam" id="PF00702">
    <property type="entry name" value="Hydrolase"/>
    <property type="match status" value="1"/>
</dbReference>
<dbReference type="Gene3D" id="3.40.50.1000">
    <property type="entry name" value="HAD superfamily/HAD-like"/>
    <property type="match status" value="1"/>
</dbReference>
<dbReference type="Proteomes" id="UP001321014">
    <property type="component" value="Unassembled WGS sequence"/>
</dbReference>
<dbReference type="SFLD" id="SFLDS00003">
    <property type="entry name" value="Haloacid_Dehalogenase"/>
    <property type="match status" value="1"/>
</dbReference>
<dbReference type="InterPro" id="IPR050155">
    <property type="entry name" value="HAD-like_hydrolase_sf"/>
</dbReference>
<comment type="similarity">
    <text evidence="3">Belongs to the HAD-like hydrolase superfamily. CbbY/CbbZ/Gph/YieH family.</text>
</comment>
<dbReference type="SUPFAM" id="SSF56784">
    <property type="entry name" value="HAD-like"/>
    <property type="match status" value="1"/>
</dbReference>
<evidence type="ECO:0000256" key="1">
    <source>
        <dbReference type="ARBA" id="ARBA00000830"/>
    </source>
</evidence>
<dbReference type="PANTHER" id="PTHR43434">
    <property type="entry name" value="PHOSPHOGLYCOLATE PHOSPHATASE"/>
    <property type="match status" value="1"/>
</dbReference>
<evidence type="ECO:0000313" key="5">
    <source>
        <dbReference type="EMBL" id="MCU9838984.1"/>
    </source>
</evidence>
<comment type="catalytic activity">
    <reaction evidence="1">
        <text>2-phosphoglycolate + H2O = glycolate + phosphate</text>
        <dbReference type="Rhea" id="RHEA:14369"/>
        <dbReference type="ChEBI" id="CHEBI:15377"/>
        <dbReference type="ChEBI" id="CHEBI:29805"/>
        <dbReference type="ChEBI" id="CHEBI:43474"/>
        <dbReference type="ChEBI" id="CHEBI:58033"/>
        <dbReference type="EC" id="3.1.3.18"/>
    </reaction>
</comment>
<gene>
    <name evidence="5" type="ORF">OEZ49_14495</name>
</gene>
<evidence type="ECO:0000313" key="6">
    <source>
        <dbReference type="Proteomes" id="UP001321014"/>
    </source>
</evidence>
<comment type="caution">
    <text evidence="5">The sequence shown here is derived from an EMBL/GenBank/DDBJ whole genome shotgun (WGS) entry which is preliminary data.</text>
</comment>
<protein>
    <recommendedName>
        <fullName evidence="4">phosphoglycolate phosphatase</fullName>
        <ecNumber evidence="4">3.1.3.18</ecNumber>
    </recommendedName>
</protein>
<dbReference type="Gene3D" id="1.10.150.240">
    <property type="entry name" value="Putative phosphatase, domain 2"/>
    <property type="match status" value="1"/>
</dbReference>
<evidence type="ECO:0000256" key="4">
    <source>
        <dbReference type="ARBA" id="ARBA00013078"/>
    </source>
</evidence>
<dbReference type="RefSeq" id="WP_263388980.1">
    <property type="nucleotide sequence ID" value="NZ_JAOVQN010000014.1"/>
</dbReference>
<dbReference type="EC" id="3.1.3.18" evidence="4"/>
<dbReference type="InterPro" id="IPR023214">
    <property type="entry name" value="HAD_sf"/>
</dbReference>
<dbReference type="PANTHER" id="PTHR43434:SF1">
    <property type="entry name" value="PHOSPHOGLYCOLATE PHOSPHATASE"/>
    <property type="match status" value="1"/>
</dbReference>
<accession>A0ABT2WSU7</accession>
<keyword evidence="6" id="KW-1185">Reference proteome</keyword>
<dbReference type="EMBL" id="JAOVQN010000014">
    <property type="protein sequence ID" value="MCU9838984.1"/>
    <property type="molecule type" value="Genomic_DNA"/>
</dbReference>
<name>A0ABT2WSU7_9RHOB</name>
<organism evidence="5 6">
    <name type="scientific">Ruegeria marisflavi</name>
    <dbReference type="NCBI Taxonomy" id="2984152"/>
    <lineage>
        <taxon>Bacteria</taxon>
        <taxon>Pseudomonadati</taxon>
        <taxon>Pseudomonadota</taxon>
        <taxon>Alphaproteobacteria</taxon>
        <taxon>Rhodobacterales</taxon>
        <taxon>Roseobacteraceae</taxon>
        <taxon>Ruegeria</taxon>
    </lineage>
</organism>
<keyword evidence="5" id="KW-0378">Hydrolase</keyword>
<dbReference type="GO" id="GO:0016787">
    <property type="term" value="F:hydrolase activity"/>
    <property type="evidence" value="ECO:0007669"/>
    <property type="project" value="UniProtKB-KW"/>
</dbReference>
<dbReference type="InterPro" id="IPR023198">
    <property type="entry name" value="PGP-like_dom2"/>
</dbReference>